<dbReference type="PROSITE" id="PS50110">
    <property type="entry name" value="RESPONSE_REGULATORY"/>
    <property type="match status" value="1"/>
</dbReference>
<protein>
    <submittedName>
        <fullName evidence="5">Putative signal transduction protein</fullName>
    </submittedName>
</protein>
<feature type="domain" description="HDOD" evidence="4">
    <location>
        <begin position="142"/>
        <end position="339"/>
    </location>
</feature>
<dbReference type="HOGENOM" id="CLU_048246_0_0_7"/>
<dbReference type="Gene3D" id="1.10.3210.10">
    <property type="entry name" value="Hypothetical protein af1432"/>
    <property type="match status" value="1"/>
</dbReference>
<dbReference type="Pfam" id="PF00072">
    <property type="entry name" value="Response_reg"/>
    <property type="match status" value="1"/>
</dbReference>
<dbReference type="SMART" id="SM00448">
    <property type="entry name" value="REC"/>
    <property type="match status" value="1"/>
</dbReference>
<dbReference type="PANTHER" id="PTHR33525">
    <property type="match status" value="1"/>
</dbReference>
<gene>
    <name evidence="5" type="ordered locus">BN4_10665</name>
</gene>
<dbReference type="eggNOG" id="COG2197">
    <property type="taxonomic scope" value="Bacteria"/>
</dbReference>
<dbReference type="EMBL" id="FO203427">
    <property type="protein sequence ID" value="CCH47902.1"/>
    <property type="molecule type" value="Genomic_DNA"/>
</dbReference>
<evidence type="ECO:0000313" key="5">
    <source>
        <dbReference type="EMBL" id="CCH47902.1"/>
    </source>
</evidence>
<dbReference type="InterPro" id="IPR006675">
    <property type="entry name" value="HDIG_dom"/>
</dbReference>
<evidence type="ECO:0000259" key="4">
    <source>
        <dbReference type="PROSITE" id="PS51833"/>
    </source>
</evidence>
<keyword evidence="1" id="KW-0597">Phosphoprotein</keyword>
<dbReference type="InterPro" id="IPR006674">
    <property type="entry name" value="HD_domain"/>
</dbReference>
<evidence type="ECO:0000259" key="2">
    <source>
        <dbReference type="PROSITE" id="PS50110"/>
    </source>
</evidence>
<dbReference type="PROSITE" id="PS51831">
    <property type="entry name" value="HD"/>
    <property type="match status" value="1"/>
</dbReference>
<dbReference type="PANTHER" id="PTHR33525:SF3">
    <property type="entry name" value="RIBONUCLEASE Y"/>
    <property type="match status" value="1"/>
</dbReference>
<feature type="modified residue" description="4-aspartylphosphate" evidence="1">
    <location>
        <position position="57"/>
    </location>
</feature>
<reference evidence="5 6" key="1">
    <citation type="journal article" date="2013" name="PLoS ONE">
        <title>The first genomic and proteomic characterization of a deep-sea sulfate reducer: insights into the piezophilic lifestyle of Desulfovibrio piezophilus.</title>
        <authorList>
            <person name="Pradel N."/>
            <person name="Ji B."/>
            <person name="Gimenez G."/>
            <person name="Talla E."/>
            <person name="Lenoble P."/>
            <person name="Garel M."/>
            <person name="Tamburini C."/>
            <person name="Fourquet P."/>
            <person name="Lebrun R."/>
            <person name="Bertin P."/>
            <person name="Denis Y."/>
            <person name="Pophillat M."/>
            <person name="Barbe V."/>
            <person name="Ollivier B."/>
            <person name="Dolla A."/>
        </authorList>
    </citation>
    <scope>NUCLEOTIDE SEQUENCE [LARGE SCALE GENOMIC DNA]</scope>
    <source>
        <strain evidence="6">DSM 10523 / SB164P1</strain>
    </source>
</reference>
<dbReference type="RefSeq" id="WP_015413956.1">
    <property type="nucleotide sequence ID" value="NC_020409.1"/>
</dbReference>
<dbReference type="GO" id="GO:0000160">
    <property type="term" value="P:phosphorelay signal transduction system"/>
    <property type="evidence" value="ECO:0007669"/>
    <property type="project" value="InterPro"/>
</dbReference>
<feature type="domain" description="HD" evidence="3">
    <location>
        <begin position="236"/>
        <end position="359"/>
    </location>
</feature>
<dbReference type="PROSITE" id="PS51833">
    <property type="entry name" value="HDOD"/>
    <property type="match status" value="1"/>
</dbReference>
<dbReference type="CDD" id="cd00077">
    <property type="entry name" value="HDc"/>
    <property type="match status" value="1"/>
</dbReference>
<dbReference type="SUPFAM" id="SSF109604">
    <property type="entry name" value="HD-domain/PDEase-like"/>
    <property type="match status" value="1"/>
</dbReference>
<evidence type="ECO:0000256" key="1">
    <source>
        <dbReference type="PROSITE-ProRule" id="PRU00169"/>
    </source>
</evidence>
<dbReference type="SUPFAM" id="SSF52172">
    <property type="entry name" value="CheY-like"/>
    <property type="match status" value="1"/>
</dbReference>
<dbReference type="InterPro" id="IPR052340">
    <property type="entry name" value="RNase_Y/CdgJ"/>
</dbReference>
<reference evidence="6" key="2">
    <citation type="journal article" date="2013" name="Stand. Genomic Sci.">
        <title>Complete genome sequence of Desulfocapsa sulfexigens, a marine deltaproteobacterium specialized in disproportionating inorganic sulfur compounds.</title>
        <authorList>
            <person name="Finster K.W."/>
            <person name="Kjeldsen K.U."/>
            <person name="Kube M."/>
            <person name="Reinhardt R."/>
            <person name="Mussmann M."/>
            <person name="Amann R."/>
            <person name="Schreiber L."/>
        </authorList>
    </citation>
    <scope>NUCLEOTIDE SEQUENCE [LARGE SCALE GENOMIC DNA]</scope>
    <source>
        <strain evidence="6">DSM 10523 / SB164P1</strain>
    </source>
</reference>
<dbReference type="AlphaFoldDB" id="M1WQV8"/>
<dbReference type="NCBIfam" id="TIGR00277">
    <property type="entry name" value="HDIG"/>
    <property type="match status" value="1"/>
</dbReference>
<evidence type="ECO:0000313" key="6">
    <source>
        <dbReference type="Proteomes" id="UP000011724"/>
    </source>
</evidence>
<organism evidence="5 6">
    <name type="scientific">Pseudodesulfovibrio piezophilus (strain DSM 21447 / JCM 15486 / C1TLV30)</name>
    <name type="common">Desulfovibrio piezophilus</name>
    <dbReference type="NCBI Taxonomy" id="1322246"/>
    <lineage>
        <taxon>Bacteria</taxon>
        <taxon>Pseudomonadati</taxon>
        <taxon>Thermodesulfobacteriota</taxon>
        <taxon>Desulfovibrionia</taxon>
        <taxon>Desulfovibrionales</taxon>
        <taxon>Desulfovibrionaceae</taxon>
    </lineage>
</organism>
<name>M1WQV8_PSEP2</name>
<keyword evidence="6" id="KW-1185">Reference proteome</keyword>
<dbReference type="InterPro" id="IPR003607">
    <property type="entry name" value="HD/PDEase_dom"/>
</dbReference>
<dbReference type="CDD" id="cd17569">
    <property type="entry name" value="REC_HupR-like"/>
    <property type="match status" value="1"/>
</dbReference>
<dbReference type="STRING" id="1322246.BN4_10665"/>
<proteinExistence type="predicted"/>
<dbReference type="eggNOG" id="COG1639">
    <property type="taxonomic scope" value="Bacteria"/>
</dbReference>
<dbReference type="InterPro" id="IPR013976">
    <property type="entry name" value="HDOD"/>
</dbReference>
<dbReference type="InterPro" id="IPR001789">
    <property type="entry name" value="Sig_transdc_resp-reg_receiver"/>
</dbReference>
<dbReference type="Proteomes" id="UP000011724">
    <property type="component" value="Chromosome"/>
</dbReference>
<evidence type="ECO:0000259" key="3">
    <source>
        <dbReference type="PROSITE" id="PS51831"/>
    </source>
</evidence>
<dbReference type="KEGG" id="dpi:BN4_10665"/>
<dbReference type="OrthoDB" id="9803649at2"/>
<dbReference type="Pfam" id="PF08668">
    <property type="entry name" value="HDOD"/>
    <property type="match status" value="1"/>
</dbReference>
<accession>M1WQV8</accession>
<dbReference type="InterPro" id="IPR011006">
    <property type="entry name" value="CheY-like_superfamily"/>
</dbReference>
<dbReference type="BioCyc" id="DPIE1322246:BN4_RS03420-MONOMER"/>
<dbReference type="PATRIC" id="fig|879567.3.peg.687"/>
<dbReference type="Gene3D" id="3.40.50.2300">
    <property type="match status" value="1"/>
</dbReference>
<feature type="domain" description="Response regulatory" evidence="2">
    <location>
        <begin position="6"/>
        <end position="121"/>
    </location>
</feature>
<sequence>MQSQIHILFVDDEPNVLAALKRMLRAKHDEWAMDFIESGSKATRMLEEKTYDVIISDIRMPGMDGAELLTRVKEKYPGIIRIALSGQVDLNEVIRSIRAVHQYISKPCEADNLIEKIEGALLSRSVLTDETMLNLVTEIESLPVIPRVFQEIQLELNSKAPSIDKIASFITQDVGLVAKILNLVNSPFFGLPSHIASVHQAITMLGLETIESLVLSTHLFSMYDESTLPNFNLTLLWEHCFRVSNIARLIAECEGEDRRLVTQCRMAGLLHDVGKLILASYFPDKYGAVLNIAATKGGPVYDLERKVYKTSHAEVGAYLMGLWGVSPEVVHGIGYHHSHNKMDRSLTMYLSVANIIDHNFVVFNDDYVKIKLKSGLAPIIHDESKMLKWLKYLEDHWFGVGEFYSADPESIKNMLTRSKE</sequence>